<evidence type="ECO:0000313" key="1">
    <source>
        <dbReference type="EMBL" id="CAI9777970.1"/>
    </source>
</evidence>
<dbReference type="InterPro" id="IPR035979">
    <property type="entry name" value="RBD_domain_sf"/>
</dbReference>
<protein>
    <recommendedName>
        <fullName evidence="3">RRM domain-containing protein</fullName>
    </recommendedName>
</protein>
<name>A0AAD2E807_9LAMI</name>
<dbReference type="GO" id="GO:0003676">
    <property type="term" value="F:nucleic acid binding"/>
    <property type="evidence" value="ECO:0007669"/>
    <property type="project" value="InterPro"/>
</dbReference>
<proteinExistence type="predicted"/>
<dbReference type="SUPFAM" id="SSF54928">
    <property type="entry name" value="RNA-binding domain, RBD"/>
    <property type="match status" value="1"/>
</dbReference>
<dbReference type="InterPro" id="IPR012677">
    <property type="entry name" value="Nucleotide-bd_a/b_plait_sf"/>
</dbReference>
<reference evidence="1" key="1">
    <citation type="submission" date="2023-05" db="EMBL/GenBank/DDBJ databases">
        <authorList>
            <person name="Huff M."/>
        </authorList>
    </citation>
    <scope>NUCLEOTIDE SEQUENCE</scope>
</reference>
<keyword evidence="2" id="KW-1185">Reference proteome</keyword>
<accession>A0AAD2E807</accession>
<dbReference type="Gene3D" id="3.30.70.330">
    <property type="match status" value="1"/>
</dbReference>
<sequence>MPGTDINCGTYMLRHTKAAIEQRKLDRGLDEKNEWDSCSSEGRKNDFLMIVRQLFDIIMSVFGTSGKVNGVLAADESGTCVIVSYHEESSARAALKKLDGRSSSDLGGRSLHIRYSAQSLGKV</sequence>
<evidence type="ECO:0008006" key="3">
    <source>
        <dbReference type="Google" id="ProtNLM"/>
    </source>
</evidence>
<organism evidence="1 2">
    <name type="scientific">Fraxinus pennsylvanica</name>
    <dbReference type="NCBI Taxonomy" id="56036"/>
    <lineage>
        <taxon>Eukaryota</taxon>
        <taxon>Viridiplantae</taxon>
        <taxon>Streptophyta</taxon>
        <taxon>Embryophyta</taxon>
        <taxon>Tracheophyta</taxon>
        <taxon>Spermatophyta</taxon>
        <taxon>Magnoliopsida</taxon>
        <taxon>eudicotyledons</taxon>
        <taxon>Gunneridae</taxon>
        <taxon>Pentapetalae</taxon>
        <taxon>asterids</taxon>
        <taxon>lamiids</taxon>
        <taxon>Lamiales</taxon>
        <taxon>Oleaceae</taxon>
        <taxon>Oleeae</taxon>
        <taxon>Fraxinus</taxon>
    </lineage>
</organism>
<dbReference type="EMBL" id="OU503050">
    <property type="protein sequence ID" value="CAI9777970.1"/>
    <property type="molecule type" value="Genomic_DNA"/>
</dbReference>
<gene>
    <name evidence="1" type="ORF">FPE_LOCUS25400</name>
</gene>
<dbReference type="AlphaFoldDB" id="A0AAD2E807"/>
<evidence type="ECO:0000313" key="2">
    <source>
        <dbReference type="Proteomes" id="UP000834106"/>
    </source>
</evidence>
<dbReference type="Proteomes" id="UP000834106">
    <property type="component" value="Chromosome 15"/>
</dbReference>